<dbReference type="InterPro" id="IPR029063">
    <property type="entry name" value="SAM-dependent_MTases_sf"/>
</dbReference>
<evidence type="ECO:0000259" key="1">
    <source>
        <dbReference type="Pfam" id="PF09860"/>
    </source>
</evidence>
<dbReference type="STRING" id="1293911.H710_00860"/>
<dbReference type="Pfam" id="PF09860">
    <property type="entry name" value="DUF2087"/>
    <property type="match status" value="1"/>
</dbReference>
<dbReference type="Proteomes" id="UP000031740">
    <property type="component" value="Unassembled WGS sequence"/>
</dbReference>
<accession>A0A072R168</accession>
<organism evidence="2 3">
    <name type="scientific">Bartonella bacilliformis Ver097</name>
    <dbReference type="NCBI Taxonomy" id="1293911"/>
    <lineage>
        <taxon>Bacteria</taxon>
        <taxon>Pseudomonadati</taxon>
        <taxon>Pseudomonadota</taxon>
        <taxon>Alphaproteobacteria</taxon>
        <taxon>Hyphomicrobiales</taxon>
        <taxon>Bartonellaceae</taxon>
        <taxon>Bartonella</taxon>
    </lineage>
</organism>
<dbReference type="InterPro" id="IPR018656">
    <property type="entry name" value="DUF2087"/>
</dbReference>
<evidence type="ECO:0000313" key="2">
    <source>
        <dbReference type="EMBL" id="KEG19648.1"/>
    </source>
</evidence>
<dbReference type="Gene3D" id="3.40.50.150">
    <property type="entry name" value="Vaccinia Virus protein VP39"/>
    <property type="match status" value="1"/>
</dbReference>
<dbReference type="HOGENOM" id="CLU_665095_0_0_5"/>
<dbReference type="PATRIC" id="fig|1293911.3.peg.892"/>
<reference evidence="2 3" key="1">
    <citation type="submission" date="2013-04" db="EMBL/GenBank/DDBJ databases">
        <title>The Genome Sequence of Bartonella bacilliformis Ver097.</title>
        <authorList>
            <consortium name="The Broad Institute Genomics Platform"/>
            <consortium name="The Broad Institute Genome Sequencing Center for Infectious Disease"/>
            <person name="Feldgarden M."/>
            <person name="Kirby J."/>
            <person name="Birtles R."/>
            <person name="Dasch G."/>
            <person name="Hendrix L."/>
            <person name="Koehler J."/>
            <person name="Walker B."/>
            <person name="Young S.K."/>
            <person name="Zeng Q."/>
            <person name="Gargeya S."/>
            <person name="Fitzgerald M."/>
            <person name="Haas B."/>
            <person name="Abouelleil A."/>
            <person name="Allen A.W."/>
            <person name="Alvarado L."/>
            <person name="Arachchi H.M."/>
            <person name="Berlin A.M."/>
            <person name="Chapman S.B."/>
            <person name="Gainer-Dewar J."/>
            <person name="Goldberg J."/>
            <person name="Griggs A."/>
            <person name="Gujja S."/>
            <person name="Hansen M."/>
            <person name="Howarth C."/>
            <person name="Imamovic A."/>
            <person name="Ireland A."/>
            <person name="Larimer J."/>
            <person name="McCowan C."/>
            <person name="Murphy C."/>
            <person name="Pearson M."/>
            <person name="Poon T.W."/>
            <person name="Priest M."/>
            <person name="Roberts A."/>
            <person name="Saif S."/>
            <person name="Shea T."/>
            <person name="Sisk P."/>
            <person name="Sykes S."/>
            <person name="Wortman J."/>
            <person name="Nusbaum C."/>
            <person name="Birren B."/>
        </authorList>
    </citation>
    <scope>NUCLEOTIDE SEQUENCE [LARGE SCALE GENOMIC DNA]</scope>
    <source>
        <strain evidence="2 3">Ver097</strain>
    </source>
</reference>
<feature type="domain" description="DUF2087" evidence="1">
    <location>
        <begin position="351"/>
        <end position="410"/>
    </location>
</feature>
<dbReference type="Pfam" id="PF13578">
    <property type="entry name" value="Methyltransf_24"/>
    <property type="match status" value="1"/>
</dbReference>
<sequence length="412" mass="47586">MNLIRPGMGTENSSELISALLKMVRPNLVIEIGAGDSTIFILEALKKAKKEWINDKEIIEKNIWQERTGVLDPSHVPADYNPHLITIDDFTALGQSAQEIWDTIQADKTNLEFIIMVQRNFFDIDNKTITSWGKIDFAWIDAGSLADDVRFVATLWPHIAEGGYLILHEPIILAQISSDGKELLRRVRTPLWEEIISRLDHSYEVITIPELHKYRQSGLGIIRKRLSSELVFRQQSLQEELLEMDEIPIRSSQLPIGKEKLQSGLKISALHEVMANAELRLIYAAIILGEKSISEICTMTELDLKKVNKAVARLHSIGLIEYNEKKWQMVTKAWNVALQRRKRDNKELNDQQLERQEILIKIVNAFDLNRTYHEFEVSKICSLFSDDYARLRRCLVDNGYLKREFNTYERVC</sequence>
<dbReference type="AlphaFoldDB" id="A0A072R168"/>
<protein>
    <recommendedName>
        <fullName evidence="1">DUF2087 domain-containing protein</fullName>
    </recommendedName>
</protein>
<proteinExistence type="predicted"/>
<dbReference type="RefSeq" id="WP_041849592.1">
    <property type="nucleotide sequence ID" value="NZ_KL503804.1"/>
</dbReference>
<gene>
    <name evidence="2" type="ORF">H710_00860</name>
</gene>
<name>A0A072R168_BARBA</name>
<evidence type="ECO:0000313" key="3">
    <source>
        <dbReference type="Proteomes" id="UP000031740"/>
    </source>
</evidence>
<dbReference type="SUPFAM" id="SSF53335">
    <property type="entry name" value="S-adenosyl-L-methionine-dependent methyltransferases"/>
    <property type="match status" value="1"/>
</dbReference>
<dbReference type="EMBL" id="ASIV01000005">
    <property type="protein sequence ID" value="KEG19648.1"/>
    <property type="molecule type" value="Genomic_DNA"/>
</dbReference>
<comment type="caution">
    <text evidence="2">The sequence shown here is derived from an EMBL/GenBank/DDBJ whole genome shotgun (WGS) entry which is preliminary data.</text>
</comment>